<protein>
    <recommendedName>
        <fullName evidence="1">Programmed cell death protein 2 C-terminal domain-containing protein</fullName>
    </recommendedName>
</protein>
<dbReference type="Pfam" id="PF04194">
    <property type="entry name" value="PDCD2_C"/>
    <property type="match status" value="1"/>
</dbReference>
<dbReference type="GO" id="GO:0005737">
    <property type="term" value="C:cytoplasm"/>
    <property type="evidence" value="ECO:0007669"/>
    <property type="project" value="InterPro"/>
</dbReference>
<dbReference type="PANTHER" id="PTHR46421">
    <property type="entry name" value="PROGRAMMED CELL DEATH PROTEIN 2-LIKE"/>
    <property type="match status" value="1"/>
</dbReference>
<dbReference type="InterPro" id="IPR052815">
    <property type="entry name" value="PDCD2-like_regulator"/>
</dbReference>
<evidence type="ECO:0000313" key="3">
    <source>
        <dbReference type="Proteomes" id="UP000494040"/>
    </source>
</evidence>
<dbReference type="Proteomes" id="UP000494040">
    <property type="component" value="Unassembled WGS sequence"/>
</dbReference>
<organism evidence="2 3">
    <name type="scientific">Cimex lectularius</name>
    <name type="common">Bed bug</name>
    <name type="synonym">Acanthia lectularia</name>
    <dbReference type="NCBI Taxonomy" id="79782"/>
    <lineage>
        <taxon>Eukaryota</taxon>
        <taxon>Metazoa</taxon>
        <taxon>Ecdysozoa</taxon>
        <taxon>Arthropoda</taxon>
        <taxon>Hexapoda</taxon>
        <taxon>Insecta</taxon>
        <taxon>Pterygota</taxon>
        <taxon>Neoptera</taxon>
        <taxon>Paraneoptera</taxon>
        <taxon>Hemiptera</taxon>
        <taxon>Heteroptera</taxon>
        <taxon>Panheteroptera</taxon>
        <taxon>Cimicomorpha</taxon>
        <taxon>Cimicidae</taxon>
        <taxon>Cimex</taxon>
    </lineage>
</organism>
<evidence type="ECO:0000313" key="2">
    <source>
        <dbReference type="EnsemblMetazoa" id="XP_014252819.1"/>
    </source>
</evidence>
<proteinExistence type="predicted"/>
<feature type="domain" description="Programmed cell death protein 2 C-terminal" evidence="1">
    <location>
        <begin position="288"/>
        <end position="386"/>
    </location>
</feature>
<dbReference type="PANTHER" id="PTHR46421:SF1">
    <property type="entry name" value="PROGRAMMED CELL DEATH PROTEIN 2-LIKE"/>
    <property type="match status" value="1"/>
</dbReference>
<dbReference type="EnsemblMetazoa" id="XM_014397333.2">
    <property type="protein sequence ID" value="XP_014252819.1"/>
    <property type="gene ID" value="LOC106668500"/>
</dbReference>
<dbReference type="KEGG" id="clec:106668500"/>
<sequence>MSRIGNRVLLGYEDEPITDKHKDIVDFTTNKIGGKPDWPGDAPTAVTCKLCGLNLPLVLQIYAPLDFTSFHRTLYIFACINPNCWNQNGSWVCLRSQTKANDVKSESKLPQHNDYCQNDWMGAGGDNWDDEENGNTIDIGDTTGEAVGIPLDITNDMRKLTVDERNANSCGSVEGAMGVLDTSATIEGDEGEVVCIDTPTAPQINLIAMLEEAVPMPQVPNSSLHFSPYFISVWEEEITSPSSPTASEHIRSLIGDYQSIQIDERSNGGGASGGMEENYEKALPAHGDKTFFQFISRIQANPGQLLRYGGYPLPLYPMHDRPKQCRHCGGELLFELQILPTLIPKLHLLGSETGAHLEFGSIFLFSCGASCWDQRDSYREESLVVQMEKMKSRTIALVGAH</sequence>
<name>A0A8I6RZL6_CIMLE</name>
<dbReference type="GO" id="GO:0006915">
    <property type="term" value="P:apoptotic process"/>
    <property type="evidence" value="ECO:0007669"/>
    <property type="project" value="TreeGrafter"/>
</dbReference>
<evidence type="ECO:0000259" key="1">
    <source>
        <dbReference type="Pfam" id="PF04194"/>
    </source>
</evidence>
<dbReference type="GeneID" id="106668500"/>
<reference evidence="2" key="1">
    <citation type="submission" date="2022-01" db="UniProtKB">
        <authorList>
            <consortium name="EnsemblMetazoa"/>
        </authorList>
    </citation>
    <scope>IDENTIFICATION</scope>
</reference>
<dbReference type="InterPro" id="IPR007320">
    <property type="entry name" value="PDCD2_C"/>
</dbReference>
<dbReference type="OrthoDB" id="366284at2759"/>
<dbReference type="AlphaFoldDB" id="A0A8I6RZL6"/>
<keyword evidence="3" id="KW-1185">Reference proteome</keyword>
<dbReference type="RefSeq" id="XP_014252819.1">
    <property type="nucleotide sequence ID" value="XM_014397333.2"/>
</dbReference>
<dbReference type="OMA" id="MPGPWAD"/>
<accession>A0A8I6RZL6</accession>